<dbReference type="Pfam" id="PF00153">
    <property type="entry name" value="Mito_carr"/>
    <property type="match status" value="1"/>
</dbReference>
<evidence type="ECO:0000256" key="2">
    <source>
        <dbReference type="ARBA" id="ARBA00006375"/>
    </source>
</evidence>
<proteinExistence type="inferred from homology"/>
<dbReference type="Gene3D" id="1.50.40.10">
    <property type="entry name" value="Mitochondrial carrier domain"/>
    <property type="match status" value="2"/>
</dbReference>
<evidence type="ECO:0000256" key="1">
    <source>
        <dbReference type="ARBA" id="ARBA00004141"/>
    </source>
</evidence>
<evidence type="ECO:0000256" key="8">
    <source>
        <dbReference type="PROSITE-ProRule" id="PRU00282"/>
    </source>
</evidence>
<keyword evidence="12" id="KW-1185">Reference proteome</keyword>
<feature type="transmembrane region" description="Helical" evidence="10">
    <location>
        <begin position="170"/>
        <end position="193"/>
    </location>
</feature>
<evidence type="ECO:0000256" key="4">
    <source>
        <dbReference type="ARBA" id="ARBA00022692"/>
    </source>
</evidence>
<feature type="transmembrane region" description="Helical" evidence="10">
    <location>
        <begin position="117"/>
        <end position="139"/>
    </location>
</feature>
<evidence type="ECO:0000256" key="7">
    <source>
        <dbReference type="ARBA" id="ARBA00023136"/>
    </source>
</evidence>
<dbReference type="AlphaFoldDB" id="A0A4Y7TX59"/>
<dbReference type="GO" id="GO:0055085">
    <property type="term" value="P:transmembrane transport"/>
    <property type="evidence" value="ECO:0007669"/>
    <property type="project" value="InterPro"/>
</dbReference>
<keyword evidence="6 10" id="KW-1133">Transmembrane helix</keyword>
<evidence type="ECO:0000256" key="9">
    <source>
        <dbReference type="RuleBase" id="RU000488"/>
    </source>
</evidence>
<dbReference type="GO" id="GO:0006862">
    <property type="term" value="P:nucleotide transport"/>
    <property type="evidence" value="ECO:0007669"/>
    <property type="project" value="InterPro"/>
</dbReference>
<accession>A0A4Y7TX59</accession>
<evidence type="ECO:0000256" key="6">
    <source>
        <dbReference type="ARBA" id="ARBA00022989"/>
    </source>
</evidence>
<evidence type="ECO:0000256" key="3">
    <source>
        <dbReference type="ARBA" id="ARBA00022448"/>
    </source>
</evidence>
<dbReference type="OrthoDB" id="21292at2759"/>
<name>A0A4Y7TX59_COPMI</name>
<reference evidence="11 12" key="1">
    <citation type="journal article" date="2019" name="Nat. Ecol. Evol.">
        <title>Megaphylogeny resolves global patterns of mushroom evolution.</title>
        <authorList>
            <person name="Varga T."/>
            <person name="Krizsan K."/>
            <person name="Foldi C."/>
            <person name="Dima B."/>
            <person name="Sanchez-Garcia M."/>
            <person name="Sanchez-Ramirez S."/>
            <person name="Szollosi G.J."/>
            <person name="Szarkandi J.G."/>
            <person name="Papp V."/>
            <person name="Albert L."/>
            <person name="Andreopoulos W."/>
            <person name="Angelini C."/>
            <person name="Antonin V."/>
            <person name="Barry K.W."/>
            <person name="Bougher N.L."/>
            <person name="Buchanan P."/>
            <person name="Buyck B."/>
            <person name="Bense V."/>
            <person name="Catcheside P."/>
            <person name="Chovatia M."/>
            <person name="Cooper J."/>
            <person name="Damon W."/>
            <person name="Desjardin D."/>
            <person name="Finy P."/>
            <person name="Geml J."/>
            <person name="Haridas S."/>
            <person name="Hughes K."/>
            <person name="Justo A."/>
            <person name="Karasinski D."/>
            <person name="Kautmanova I."/>
            <person name="Kiss B."/>
            <person name="Kocsube S."/>
            <person name="Kotiranta H."/>
            <person name="LaButti K.M."/>
            <person name="Lechner B.E."/>
            <person name="Liimatainen K."/>
            <person name="Lipzen A."/>
            <person name="Lukacs Z."/>
            <person name="Mihaltcheva S."/>
            <person name="Morgado L.N."/>
            <person name="Niskanen T."/>
            <person name="Noordeloos M.E."/>
            <person name="Ohm R.A."/>
            <person name="Ortiz-Santana B."/>
            <person name="Ovrebo C."/>
            <person name="Racz N."/>
            <person name="Riley R."/>
            <person name="Savchenko A."/>
            <person name="Shiryaev A."/>
            <person name="Soop K."/>
            <person name="Spirin V."/>
            <person name="Szebenyi C."/>
            <person name="Tomsovsky M."/>
            <person name="Tulloss R.E."/>
            <person name="Uehling J."/>
            <person name="Grigoriev I.V."/>
            <person name="Vagvolgyi C."/>
            <person name="Papp T."/>
            <person name="Martin F.M."/>
            <person name="Miettinen O."/>
            <person name="Hibbett D.S."/>
            <person name="Nagy L.G."/>
        </authorList>
    </citation>
    <scope>NUCLEOTIDE SEQUENCE [LARGE SCALE GENOMIC DNA]</scope>
    <source>
        <strain evidence="11 12">FP101781</strain>
    </source>
</reference>
<comment type="subcellular location">
    <subcellularLocation>
        <location evidence="1">Membrane</location>
        <topology evidence="1">Multi-pass membrane protein</topology>
    </subcellularLocation>
</comment>
<feature type="repeat" description="Solcar" evidence="8">
    <location>
        <begin position="3"/>
        <end position="105"/>
    </location>
</feature>
<evidence type="ECO:0000256" key="10">
    <source>
        <dbReference type="SAM" id="Phobius"/>
    </source>
</evidence>
<comment type="similarity">
    <text evidence="2 9">Belongs to the mitochondrial carrier (TC 2.A.29) family.</text>
</comment>
<evidence type="ECO:0008006" key="13">
    <source>
        <dbReference type="Google" id="ProtNLM"/>
    </source>
</evidence>
<keyword evidence="7 8" id="KW-0472">Membrane</keyword>
<keyword evidence="3 9" id="KW-0813">Transport</keyword>
<evidence type="ECO:0000313" key="12">
    <source>
        <dbReference type="Proteomes" id="UP000298030"/>
    </source>
</evidence>
<feature type="transmembrane region" description="Helical" evidence="10">
    <location>
        <begin position="6"/>
        <end position="31"/>
    </location>
</feature>
<dbReference type="InterPro" id="IPR044712">
    <property type="entry name" value="SLC25A32-like"/>
</dbReference>
<dbReference type="PROSITE" id="PS50920">
    <property type="entry name" value="SOLCAR"/>
    <property type="match status" value="1"/>
</dbReference>
<keyword evidence="5" id="KW-0677">Repeat</keyword>
<feature type="transmembrane region" description="Helical" evidence="10">
    <location>
        <begin position="219"/>
        <end position="239"/>
    </location>
</feature>
<protein>
    <recommendedName>
        <fullName evidence="13">Mitochondrial carrier</fullName>
    </recommendedName>
</protein>
<dbReference type="PANTHER" id="PTHR45683">
    <property type="entry name" value="MITOCHONDRIAL NICOTINAMIDE ADENINE DINUCLEOTIDE TRANSPORTER 1-RELATED-RELATED"/>
    <property type="match status" value="1"/>
</dbReference>
<dbReference type="InterPro" id="IPR023395">
    <property type="entry name" value="MCP_dom_sf"/>
</dbReference>
<comment type="caution">
    <text evidence="11">The sequence shown here is derived from an EMBL/GenBank/DDBJ whole genome shotgun (WGS) entry which is preliminary data.</text>
</comment>
<dbReference type="STRING" id="71717.A0A4Y7TX59"/>
<organism evidence="11 12">
    <name type="scientific">Coprinellus micaceus</name>
    <name type="common">Glistening ink-cap mushroom</name>
    <name type="synonym">Coprinus micaceus</name>
    <dbReference type="NCBI Taxonomy" id="71717"/>
    <lineage>
        <taxon>Eukaryota</taxon>
        <taxon>Fungi</taxon>
        <taxon>Dikarya</taxon>
        <taxon>Basidiomycota</taxon>
        <taxon>Agaricomycotina</taxon>
        <taxon>Agaricomycetes</taxon>
        <taxon>Agaricomycetidae</taxon>
        <taxon>Agaricales</taxon>
        <taxon>Agaricineae</taxon>
        <taxon>Psathyrellaceae</taxon>
        <taxon>Coprinellus</taxon>
    </lineage>
</organism>
<evidence type="ECO:0000256" key="5">
    <source>
        <dbReference type="ARBA" id="ARBA00022737"/>
    </source>
</evidence>
<keyword evidence="4 8" id="KW-0812">Transmembrane</keyword>
<dbReference type="SUPFAM" id="SSF103506">
    <property type="entry name" value="Mitochondrial carrier"/>
    <property type="match status" value="1"/>
</dbReference>
<feature type="transmembrane region" description="Helical" evidence="10">
    <location>
        <begin position="76"/>
        <end position="97"/>
    </location>
</feature>
<dbReference type="EMBL" id="QPFP01000003">
    <property type="protein sequence ID" value="TEB38212.1"/>
    <property type="molecule type" value="Genomic_DNA"/>
</dbReference>
<dbReference type="GO" id="GO:0016020">
    <property type="term" value="C:membrane"/>
    <property type="evidence" value="ECO:0007669"/>
    <property type="project" value="UniProtKB-SubCell"/>
</dbReference>
<dbReference type="InterPro" id="IPR018108">
    <property type="entry name" value="MCP_transmembrane"/>
</dbReference>
<sequence>MASFGLLELVVLFISLALSLAIVVPFSGVLVRYRANFNPKGLRLDEEGNTAPPTGPVVKSYFAMFQRVYRIEGWPGLYKGIMPSALTTLVVTLFVLLAFDPTKPRRHSKYAAPEAGILGTFFYSVLMLVVSLPATILTYRAVTTPVKLGYFDPMRALRVLLTPTERRRPWILYLTPGLMPAEILHVLVIILFLGPSRRWLLPALTEPNAGVGEISMTKLAFYTIVAIVCTAILTPLEVITTRLVIQRNHASAEYNSVQQEVDGDAEEYEQYGDEEDVIGLREEGDPYLGLADCAKRIIDEEGVMTLSRAWWLTLFGIWANAFV</sequence>
<evidence type="ECO:0000313" key="11">
    <source>
        <dbReference type="EMBL" id="TEB38212.1"/>
    </source>
</evidence>
<dbReference type="Proteomes" id="UP000298030">
    <property type="component" value="Unassembled WGS sequence"/>
</dbReference>
<gene>
    <name evidence="11" type="ORF">FA13DRAFT_1751912</name>
</gene>